<dbReference type="InterPro" id="IPR007060">
    <property type="entry name" value="FtsL/DivIC"/>
</dbReference>
<feature type="coiled-coil region" evidence="1">
    <location>
        <begin position="30"/>
        <end position="57"/>
    </location>
</feature>
<dbReference type="Proteomes" id="UP000526033">
    <property type="component" value="Unassembled WGS sequence"/>
</dbReference>
<evidence type="ECO:0000313" key="2">
    <source>
        <dbReference type="EMBL" id="NMB70136.1"/>
    </source>
</evidence>
<accession>A0A7X9DKF6</accession>
<keyword evidence="1" id="KW-0175">Coiled coil</keyword>
<reference evidence="2 3" key="1">
    <citation type="journal article" date="2020" name="Biotechnol. Biofuels">
        <title>New insights from the biogas microbiome by comprehensive genome-resolved metagenomics of nearly 1600 species originating from multiple anaerobic digesters.</title>
        <authorList>
            <person name="Campanaro S."/>
            <person name="Treu L."/>
            <person name="Rodriguez-R L.M."/>
            <person name="Kovalovszki A."/>
            <person name="Ziels R.M."/>
            <person name="Maus I."/>
            <person name="Zhu X."/>
            <person name="Kougias P.G."/>
            <person name="Basile A."/>
            <person name="Luo G."/>
            <person name="Schluter A."/>
            <person name="Konstantinidis K.T."/>
            <person name="Angelidaki I."/>
        </authorList>
    </citation>
    <scope>NUCLEOTIDE SEQUENCE [LARGE SCALE GENOMIC DNA]</scope>
    <source>
        <strain evidence="2">AS27yjCOA_165</strain>
    </source>
</reference>
<name>A0A7X9DKF6_UNCKA</name>
<dbReference type="EMBL" id="JAAZNL010000032">
    <property type="protein sequence ID" value="NMB70136.1"/>
    <property type="molecule type" value="Genomic_DNA"/>
</dbReference>
<organism evidence="2 3">
    <name type="scientific">candidate division WWE3 bacterium</name>
    <dbReference type="NCBI Taxonomy" id="2053526"/>
    <lineage>
        <taxon>Bacteria</taxon>
        <taxon>Katanobacteria</taxon>
    </lineage>
</organism>
<dbReference type="Pfam" id="PF04977">
    <property type="entry name" value="DivIC"/>
    <property type="match status" value="1"/>
</dbReference>
<proteinExistence type="predicted"/>
<evidence type="ECO:0000313" key="3">
    <source>
        <dbReference type="Proteomes" id="UP000526033"/>
    </source>
</evidence>
<gene>
    <name evidence="2" type="ORF">GYA27_02960</name>
</gene>
<protein>
    <submittedName>
        <fullName evidence="2">Septum formation initiator family protein</fullName>
    </submittedName>
</protein>
<sequence>MAFSVRGKYILLSILLILASINFTRTAYDILKSSKRLDDLEEEVSGLDSRKQRLQQEIERKKTPEYVEEKARNELNMIKPGEKIVVFVNDALGKTSSAPSYETASSNVLSATDTVATKKSPNLLQWYRLFFDK</sequence>
<comment type="caution">
    <text evidence="2">The sequence shown here is derived from an EMBL/GenBank/DDBJ whole genome shotgun (WGS) entry which is preliminary data.</text>
</comment>
<evidence type="ECO:0000256" key="1">
    <source>
        <dbReference type="SAM" id="Coils"/>
    </source>
</evidence>
<dbReference type="AlphaFoldDB" id="A0A7X9DKF6"/>